<dbReference type="OMA" id="INVHYYV"/>
<dbReference type="OrthoDB" id="2186770at2759"/>
<evidence type="ECO:0000256" key="5">
    <source>
        <dbReference type="ARBA" id="ARBA00022454"/>
    </source>
</evidence>
<dbReference type="SUPFAM" id="SSF50249">
    <property type="entry name" value="Nucleic acid-binding proteins"/>
    <property type="match status" value="2"/>
</dbReference>
<reference evidence="11 12" key="1">
    <citation type="submission" date="2018-08" db="EMBL/GenBank/DDBJ databases">
        <authorList>
            <person name="Laetsch R D."/>
            <person name="Stevens L."/>
            <person name="Kumar S."/>
            <person name="Blaxter L. M."/>
        </authorList>
    </citation>
    <scope>NUCLEOTIDE SEQUENCE [LARGE SCALE GENOMIC DNA]</scope>
</reference>
<dbReference type="AlphaFoldDB" id="A0A3P7JZ37"/>
<keyword evidence="7" id="KW-0238">DNA-binding</keyword>
<comment type="similarity">
    <text evidence="3">Belongs to the telombin family.</text>
</comment>
<dbReference type="EMBL" id="UYRX01001568">
    <property type="protein sequence ID" value="VDM91646.1"/>
    <property type="molecule type" value="Genomic_DNA"/>
</dbReference>
<proteinExistence type="inferred from homology"/>
<evidence type="ECO:0000256" key="4">
    <source>
        <dbReference type="ARBA" id="ARBA00015253"/>
    </source>
</evidence>
<comment type="subcellular location">
    <subcellularLocation>
        <location evidence="2">Chromosome</location>
        <location evidence="2">Telomere</location>
    </subcellularLocation>
    <subcellularLocation>
        <location evidence="1">Nucleus</location>
    </subcellularLocation>
</comment>
<dbReference type="GO" id="GO:0032210">
    <property type="term" value="P:regulation of telomere maintenance via telomerase"/>
    <property type="evidence" value="ECO:0007669"/>
    <property type="project" value="TreeGrafter"/>
</dbReference>
<accession>A0A3P7JZ37</accession>
<keyword evidence="12" id="KW-1185">Reference proteome</keyword>
<keyword evidence="5" id="KW-0158">Chromosome</keyword>
<evidence type="ECO:0000313" key="12">
    <source>
        <dbReference type="Proteomes" id="UP000277928"/>
    </source>
</evidence>
<dbReference type="InterPro" id="IPR011564">
    <property type="entry name" value="Telomer_end-bd_POT1/Cdc13"/>
</dbReference>
<dbReference type="Gene3D" id="2.40.50.140">
    <property type="entry name" value="Nucleic acid-binding proteins"/>
    <property type="match status" value="2"/>
</dbReference>
<keyword evidence="6" id="KW-0779">Telomere</keyword>
<evidence type="ECO:0000313" key="11">
    <source>
        <dbReference type="EMBL" id="VDM91646.1"/>
    </source>
</evidence>
<evidence type="ECO:0000256" key="1">
    <source>
        <dbReference type="ARBA" id="ARBA00004123"/>
    </source>
</evidence>
<evidence type="ECO:0000256" key="8">
    <source>
        <dbReference type="ARBA" id="ARBA00023242"/>
    </source>
</evidence>
<dbReference type="STRING" id="42156.A0A3P7JZ37"/>
<evidence type="ECO:0000256" key="3">
    <source>
        <dbReference type="ARBA" id="ARBA00008442"/>
    </source>
</evidence>
<feature type="domain" description="Telomeric single stranded DNA binding POT1/Cdc13" evidence="9">
    <location>
        <begin position="18"/>
        <end position="150"/>
    </location>
</feature>
<dbReference type="GO" id="GO:0016233">
    <property type="term" value="P:telomere capping"/>
    <property type="evidence" value="ECO:0007669"/>
    <property type="project" value="TreeGrafter"/>
</dbReference>
<protein>
    <recommendedName>
        <fullName evidence="4">Protection of telomeres protein 1</fullName>
    </recommendedName>
</protein>
<dbReference type="GO" id="GO:0010521">
    <property type="term" value="F:telomerase inhibitor activity"/>
    <property type="evidence" value="ECO:0007669"/>
    <property type="project" value="TreeGrafter"/>
</dbReference>
<dbReference type="PANTHER" id="PTHR14513">
    <property type="entry name" value="PROTECTION OF TELOMERES 1"/>
    <property type="match status" value="1"/>
</dbReference>
<dbReference type="Pfam" id="PF02765">
    <property type="entry name" value="POT1"/>
    <property type="match status" value="1"/>
</dbReference>
<keyword evidence="8" id="KW-0539">Nucleus</keyword>
<dbReference type="GO" id="GO:0098505">
    <property type="term" value="F:G-rich strand telomeric DNA binding"/>
    <property type="evidence" value="ECO:0007669"/>
    <property type="project" value="TreeGrafter"/>
</dbReference>
<dbReference type="GO" id="GO:0000783">
    <property type="term" value="C:nuclear telomere cap complex"/>
    <property type="evidence" value="ECO:0007669"/>
    <property type="project" value="TreeGrafter"/>
</dbReference>
<dbReference type="InterPro" id="IPR028389">
    <property type="entry name" value="POT1"/>
</dbReference>
<dbReference type="Pfam" id="PF16686">
    <property type="entry name" value="POT1PC"/>
    <property type="match status" value="1"/>
</dbReference>
<evidence type="ECO:0000259" key="10">
    <source>
        <dbReference type="Pfam" id="PF16686"/>
    </source>
</evidence>
<organism evidence="11 12">
    <name type="scientific">Litomosoides sigmodontis</name>
    <name type="common">Filarial nematode worm</name>
    <dbReference type="NCBI Taxonomy" id="42156"/>
    <lineage>
        <taxon>Eukaryota</taxon>
        <taxon>Metazoa</taxon>
        <taxon>Ecdysozoa</taxon>
        <taxon>Nematoda</taxon>
        <taxon>Chromadorea</taxon>
        <taxon>Rhabditida</taxon>
        <taxon>Spirurina</taxon>
        <taxon>Spiruromorpha</taxon>
        <taxon>Filarioidea</taxon>
        <taxon>Onchocercidae</taxon>
        <taxon>Litomosoides</taxon>
    </lineage>
</organism>
<dbReference type="PANTHER" id="PTHR14513:SF0">
    <property type="entry name" value="PROTECTION OF TELOMERES PROTEIN 1"/>
    <property type="match status" value="1"/>
</dbReference>
<evidence type="ECO:0000256" key="7">
    <source>
        <dbReference type="ARBA" id="ARBA00023125"/>
    </source>
</evidence>
<dbReference type="Proteomes" id="UP000277928">
    <property type="component" value="Unassembled WGS sequence"/>
</dbReference>
<dbReference type="InterPro" id="IPR032042">
    <property type="entry name" value="POT1PC"/>
</dbReference>
<gene>
    <name evidence="11" type="ORF">NLS_LOCUS9408</name>
</gene>
<evidence type="ECO:0000256" key="2">
    <source>
        <dbReference type="ARBA" id="ARBA00004574"/>
    </source>
</evidence>
<evidence type="ECO:0000256" key="6">
    <source>
        <dbReference type="ARBA" id="ARBA00022895"/>
    </source>
</evidence>
<feature type="domain" description="Protection of telomeres protein 1 ssDNA-binding" evidence="10">
    <location>
        <begin position="205"/>
        <end position="344"/>
    </location>
</feature>
<evidence type="ECO:0000259" key="9">
    <source>
        <dbReference type="Pfam" id="PF02765"/>
    </source>
</evidence>
<sequence length="380" mass="42869">MKEYEYTTLAELDELPHSANENLKVNIYAFVADLIIRSRPTDALEDSSVITKLKLRDGSSDTDTIGVIYSDSWESFSDQIQSGQIIRMHRAKIKKMADGKLFVYGKLKTAGFAVLLFSGQLGDEFTPVYQSSAKFTLVSDYKERINSLRMLFVGDEPVALDDPLASDPRISYSHVVAATSVNGKVSYVNEEGINQIIKNANVHRLNEFVLGGYSDITVQAIALFVGDRNNVVLRCWDTTSPPRKIFVLNADFVQEMICRDEELEMAVENYWCDIVLYEEHADFARNNVKCGDILLLTNTHLYHSKSGVTLTMHGGGQRYSRSIIILDGNSELKRDLLRSIDGFNANKDSFRSDMQTRIADRDINNVQLANYYKIGFNYAT</sequence>
<dbReference type="InterPro" id="IPR012340">
    <property type="entry name" value="NA-bd_OB-fold"/>
</dbReference>
<name>A0A3P7JZ37_LITSI</name>